<sequence length="129" mass="14249">MNPCFGKYIVVLLACGTGRDDLTNGDGVYGLRRAFTLADARSQVGTLRKVDDQVTKDIMVAYYENLLQVMGHTEAMRQVQLEMLKNPQTETPSYSAAFVSICVQWRLVATVTLIPGGCSLKQESQSQRA</sequence>
<dbReference type="InterPro" id="IPR024983">
    <property type="entry name" value="CHAT_dom"/>
</dbReference>
<reference evidence="2" key="1">
    <citation type="journal article" date="2022" name="Genome Biol. Evol.">
        <title>A New Gene Family Diagnostic for Intracellular Biomineralization of Amorphous Ca Carbonates by Cyanobacteria.</title>
        <authorList>
            <person name="Benzerara K."/>
            <person name="Duprat E."/>
            <person name="Bitard-Feildel T."/>
            <person name="Caumes G."/>
            <person name="Cassier-Chauvat C."/>
            <person name="Chauvat F."/>
            <person name="Dezi M."/>
            <person name="Diop S.I."/>
            <person name="Gaschignard G."/>
            <person name="Gorgen S."/>
            <person name="Gugger M."/>
            <person name="Lopez-Garcia P."/>
            <person name="Millet M."/>
            <person name="Skouri-Panet F."/>
            <person name="Moreira D."/>
            <person name="Callebaut I."/>
        </authorList>
    </citation>
    <scope>NUCLEOTIDE SEQUENCE</scope>
    <source>
        <strain evidence="2">G9</strain>
    </source>
</reference>
<proteinExistence type="predicted"/>
<name>A0ABT6EVK7_9SYNE</name>
<reference evidence="2" key="2">
    <citation type="submission" date="2022-01" db="EMBL/GenBank/DDBJ databases">
        <authorList>
            <person name="Zivanovic Y."/>
            <person name="Moreira D."/>
            <person name="Lopez-Garcia P."/>
        </authorList>
    </citation>
    <scope>NUCLEOTIDE SEQUENCE</scope>
    <source>
        <strain evidence="2">G9</strain>
    </source>
</reference>
<feature type="domain" description="CHAT" evidence="1">
    <location>
        <begin position="9"/>
        <end position="101"/>
    </location>
</feature>
<evidence type="ECO:0000313" key="3">
    <source>
        <dbReference type="Proteomes" id="UP001154265"/>
    </source>
</evidence>
<keyword evidence="3" id="KW-1185">Reference proteome</keyword>
<dbReference type="Proteomes" id="UP001154265">
    <property type="component" value="Unassembled WGS sequence"/>
</dbReference>
<comment type="caution">
    <text evidence="2">The sequence shown here is derived from an EMBL/GenBank/DDBJ whole genome shotgun (WGS) entry which is preliminary data.</text>
</comment>
<protein>
    <submittedName>
        <fullName evidence="2">CHAT domain-containing protein</fullName>
    </submittedName>
</protein>
<dbReference type="EMBL" id="JAKKUT010000001">
    <property type="protein sequence ID" value="MDG2989834.1"/>
    <property type="molecule type" value="Genomic_DNA"/>
</dbReference>
<accession>A0ABT6EVK7</accession>
<dbReference type="RefSeq" id="WP_277865745.1">
    <property type="nucleotide sequence ID" value="NZ_JAKKUT010000001.1"/>
</dbReference>
<gene>
    <name evidence="2" type="ORF">L3556_02615</name>
</gene>
<evidence type="ECO:0000313" key="2">
    <source>
        <dbReference type="EMBL" id="MDG2989834.1"/>
    </source>
</evidence>
<organism evidence="2 3">
    <name type="scientific">Candidatus Synechococcus calcipolaris G9</name>
    <dbReference type="NCBI Taxonomy" id="1497997"/>
    <lineage>
        <taxon>Bacteria</taxon>
        <taxon>Bacillati</taxon>
        <taxon>Cyanobacteriota</taxon>
        <taxon>Cyanophyceae</taxon>
        <taxon>Synechococcales</taxon>
        <taxon>Synechococcaceae</taxon>
        <taxon>Synechococcus</taxon>
    </lineage>
</organism>
<dbReference type="Pfam" id="PF12770">
    <property type="entry name" value="CHAT"/>
    <property type="match status" value="1"/>
</dbReference>
<evidence type="ECO:0000259" key="1">
    <source>
        <dbReference type="Pfam" id="PF12770"/>
    </source>
</evidence>